<dbReference type="OrthoDB" id="3625606at2759"/>
<dbReference type="InParanoid" id="A0A1Z5TK28"/>
<dbReference type="AlphaFoldDB" id="A0A1Z5TK28"/>
<dbReference type="Proteomes" id="UP000194280">
    <property type="component" value="Unassembled WGS sequence"/>
</dbReference>
<protein>
    <submittedName>
        <fullName evidence="1">Uncharacterized protein</fullName>
    </submittedName>
</protein>
<dbReference type="EMBL" id="MUNK01000033">
    <property type="protein sequence ID" value="OTA36281.1"/>
    <property type="molecule type" value="Genomic_DNA"/>
</dbReference>
<accession>A0A1Z5TK28</accession>
<keyword evidence="2" id="KW-1185">Reference proteome</keyword>
<comment type="caution">
    <text evidence="1">The sequence shown here is derived from an EMBL/GenBank/DDBJ whole genome shotgun (WGS) entry which is preliminary data.</text>
</comment>
<evidence type="ECO:0000313" key="1">
    <source>
        <dbReference type="EMBL" id="OTA36281.1"/>
    </source>
</evidence>
<reference evidence="1 2" key="1">
    <citation type="submission" date="2017-01" db="EMBL/GenBank/DDBJ databases">
        <title>The recent genome duplication of the halophilic yeast Hortaea werneckii: insights from long-read sequencing.</title>
        <authorList>
            <person name="Sinha S."/>
            <person name="Flibotte S."/>
            <person name="Neira M."/>
            <person name="Lenassi M."/>
            <person name="Gostincar C."/>
            <person name="Stajich J.E."/>
            <person name="Nislow C.E."/>
        </authorList>
    </citation>
    <scope>NUCLEOTIDE SEQUENCE [LARGE SCALE GENOMIC DNA]</scope>
    <source>
        <strain evidence="1 2">EXF-2000</strain>
    </source>
</reference>
<gene>
    <name evidence="1" type="ORF">BTJ68_04502</name>
</gene>
<sequence>MPSHYRAMQLVNRDLQASSLSAIARRSELSAGKGKSLPGHASPSAYAAESKKISLPATVSHWAMRIEKVPGKGRENDIRTWKYFGLVNPDGKKCELDETE</sequence>
<dbReference type="VEuPathDB" id="FungiDB:BTJ68_04502"/>
<organism evidence="1 2">
    <name type="scientific">Hortaea werneckii EXF-2000</name>
    <dbReference type="NCBI Taxonomy" id="1157616"/>
    <lineage>
        <taxon>Eukaryota</taxon>
        <taxon>Fungi</taxon>
        <taxon>Dikarya</taxon>
        <taxon>Ascomycota</taxon>
        <taxon>Pezizomycotina</taxon>
        <taxon>Dothideomycetes</taxon>
        <taxon>Dothideomycetidae</taxon>
        <taxon>Mycosphaerellales</taxon>
        <taxon>Teratosphaeriaceae</taxon>
        <taxon>Hortaea</taxon>
    </lineage>
</organism>
<evidence type="ECO:0000313" key="2">
    <source>
        <dbReference type="Proteomes" id="UP000194280"/>
    </source>
</evidence>
<name>A0A1Z5TK28_HORWE</name>
<proteinExistence type="predicted"/>